<sequence length="383" mass="42925">MFLRRCSALVRGLRAYSTEAPLEGSESLASKASEQLKSSSENKPKRQFKRRSDQNSRRADFQRNSRGPPKAGGARFNNQQKPRFNRGDASTRKPRRFQQPEESIESLVSSNNADMKPFVDRALKMFAEVPDKVFAAQGLTKHVEKLNQLTEKLEQAAEQRDKFRECELPRAKLDLIKSLGLIESSIDGTEIKETWNTLDTLRELSQVYKEFNYFASEDALQYKLTEPDAAELEINKSKMGYSVKSRLLRALSTLSEQSGLSLDSANLGQSKLHGMSKLYPFANPNVPKFGYSEVADLNSLSSTTDANVKKIIDSTVKGIRPELKFYKSNEFKTEQARVNAEVVSHGLNSNAQLQVDDMHVQLGNVFVGKGKLADIPKPLPASK</sequence>
<dbReference type="GeneID" id="70236257"/>
<accession>A0A9P8P5X6</accession>
<protein>
    <submittedName>
        <fullName evidence="3">Uncharacterized protein</fullName>
    </submittedName>
</protein>
<evidence type="ECO:0000256" key="1">
    <source>
        <dbReference type="SAM" id="Coils"/>
    </source>
</evidence>
<feature type="compositionally biased region" description="Basic and acidic residues" evidence="2">
    <location>
        <begin position="40"/>
        <end position="63"/>
    </location>
</feature>
<keyword evidence="1" id="KW-0175">Coiled coil</keyword>
<comment type="caution">
    <text evidence="3">The sequence shown here is derived from an EMBL/GenBank/DDBJ whole genome shotgun (WGS) entry which is preliminary data.</text>
</comment>
<evidence type="ECO:0000256" key="2">
    <source>
        <dbReference type="SAM" id="MobiDB-lite"/>
    </source>
</evidence>
<dbReference type="RefSeq" id="XP_046061307.1">
    <property type="nucleotide sequence ID" value="XM_046205354.1"/>
</dbReference>
<keyword evidence="4" id="KW-1185">Reference proteome</keyword>
<reference evidence="3" key="1">
    <citation type="journal article" date="2021" name="Open Biol.">
        <title>Shared evolutionary footprints suggest mitochondrial oxidative damage underlies multiple complex I losses in fungi.</title>
        <authorList>
            <person name="Schikora-Tamarit M.A."/>
            <person name="Marcet-Houben M."/>
            <person name="Nosek J."/>
            <person name="Gabaldon T."/>
        </authorList>
    </citation>
    <scope>NUCLEOTIDE SEQUENCE</scope>
    <source>
        <strain evidence="3">CBS6075</strain>
    </source>
</reference>
<name>A0A9P8P5X6_9ASCO</name>
<reference evidence="3" key="2">
    <citation type="submission" date="2021-01" db="EMBL/GenBank/DDBJ databases">
        <authorList>
            <person name="Schikora-Tamarit M.A."/>
        </authorList>
    </citation>
    <scope>NUCLEOTIDE SEQUENCE</scope>
    <source>
        <strain evidence="3">CBS6075</strain>
    </source>
</reference>
<dbReference type="Proteomes" id="UP000769157">
    <property type="component" value="Unassembled WGS sequence"/>
</dbReference>
<dbReference type="OrthoDB" id="3992150at2759"/>
<organism evidence="3 4">
    <name type="scientific">Ogataea philodendri</name>
    <dbReference type="NCBI Taxonomy" id="1378263"/>
    <lineage>
        <taxon>Eukaryota</taxon>
        <taxon>Fungi</taxon>
        <taxon>Dikarya</taxon>
        <taxon>Ascomycota</taxon>
        <taxon>Saccharomycotina</taxon>
        <taxon>Pichiomycetes</taxon>
        <taxon>Pichiales</taxon>
        <taxon>Pichiaceae</taxon>
        <taxon>Ogataea</taxon>
    </lineage>
</organism>
<feature type="compositionally biased region" description="Polar residues" evidence="2">
    <location>
        <begin position="27"/>
        <end position="39"/>
    </location>
</feature>
<feature type="region of interest" description="Disordered" evidence="2">
    <location>
        <begin position="18"/>
        <end position="106"/>
    </location>
</feature>
<gene>
    <name evidence="3" type="ORF">OGAPHI_004292</name>
</gene>
<evidence type="ECO:0000313" key="3">
    <source>
        <dbReference type="EMBL" id="KAH3666103.1"/>
    </source>
</evidence>
<feature type="coiled-coil region" evidence="1">
    <location>
        <begin position="136"/>
        <end position="166"/>
    </location>
</feature>
<dbReference type="EMBL" id="JAEUBE010000295">
    <property type="protein sequence ID" value="KAH3666103.1"/>
    <property type="molecule type" value="Genomic_DNA"/>
</dbReference>
<proteinExistence type="predicted"/>
<dbReference type="AlphaFoldDB" id="A0A9P8P5X6"/>
<evidence type="ECO:0000313" key="4">
    <source>
        <dbReference type="Proteomes" id="UP000769157"/>
    </source>
</evidence>